<dbReference type="EMBL" id="CP023694">
    <property type="protein sequence ID" value="QEV30103.1"/>
    <property type="molecule type" value="Genomic_DNA"/>
</dbReference>
<evidence type="ECO:0000313" key="2">
    <source>
        <dbReference type="EMBL" id="QEV30103.1"/>
    </source>
</evidence>
<proteinExistence type="predicted"/>
<dbReference type="AlphaFoldDB" id="A0A5J6IHK7"/>
<evidence type="ECO:0000313" key="4">
    <source>
        <dbReference type="Proteomes" id="UP000326598"/>
    </source>
</evidence>
<dbReference type="NCBIfam" id="NF005894">
    <property type="entry name" value="PRK07857.1"/>
    <property type="match status" value="1"/>
</dbReference>
<reference evidence="3 5" key="2">
    <citation type="journal article" date="2021" name="J. Microbiol. Biotechnol.">
        <title>An Efficient Markerless Deletion System Suitable for the Industrial Strains of Streptomyces.</title>
        <authorList>
            <person name="Dong J."/>
            <person name="Wei J."/>
            <person name="Li H."/>
            <person name="Zhao S."/>
            <person name="Guan W."/>
        </authorList>
    </citation>
    <scope>NUCLEOTIDE SEQUENCE [LARGE SCALE GENOMIC DNA]</scope>
    <source>
        <strain evidence="3 5">CICC 11043</strain>
    </source>
</reference>
<dbReference type="EC" id="5.4.99.5" evidence="2"/>
<dbReference type="InterPro" id="IPR036979">
    <property type="entry name" value="CM_dom_sf"/>
</dbReference>
<dbReference type="Gene3D" id="1.20.59.10">
    <property type="entry name" value="Chorismate mutase"/>
    <property type="match status" value="1"/>
</dbReference>
<evidence type="ECO:0000259" key="1">
    <source>
        <dbReference type="PROSITE" id="PS51168"/>
    </source>
</evidence>
<dbReference type="EMBL" id="CP137524">
    <property type="protein sequence ID" value="WOT40511.1"/>
    <property type="molecule type" value="Genomic_DNA"/>
</dbReference>
<organism evidence="2 4">
    <name type="scientific">Streptomyces coeruleorubidus</name>
    <dbReference type="NCBI Taxonomy" id="116188"/>
    <lineage>
        <taxon>Bacteria</taxon>
        <taxon>Bacillati</taxon>
        <taxon>Actinomycetota</taxon>
        <taxon>Actinomycetes</taxon>
        <taxon>Kitasatosporales</taxon>
        <taxon>Streptomycetaceae</taxon>
        <taxon>Streptomyces</taxon>
    </lineage>
</organism>
<keyword evidence="5" id="KW-1185">Reference proteome</keyword>
<dbReference type="SMART" id="SM00830">
    <property type="entry name" value="CM_2"/>
    <property type="match status" value="1"/>
</dbReference>
<dbReference type="Pfam" id="PF01817">
    <property type="entry name" value="CM_2"/>
    <property type="match status" value="1"/>
</dbReference>
<dbReference type="GO" id="GO:0046417">
    <property type="term" value="P:chorismate metabolic process"/>
    <property type="evidence" value="ECO:0007669"/>
    <property type="project" value="InterPro"/>
</dbReference>
<dbReference type="KEGG" id="scoe:CP976_00040"/>
<reference evidence="3" key="3">
    <citation type="submission" date="2023-10" db="EMBL/GenBank/DDBJ databases">
        <authorList>
            <person name="guan w."/>
        </authorList>
    </citation>
    <scope>NUCLEOTIDE SEQUENCE</scope>
    <source>
        <strain evidence="3">CICC 11043</strain>
    </source>
</reference>
<protein>
    <submittedName>
        <fullName evidence="2">Chorismate mutase</fullName>
        <ecNumber evidence="2">5.4.99.5</ecNumber>
    </submittedName>
</protein>
<dbReference type="Proteomes" id="UP001305002">
    <property type="component" value="Chromosome"/>
</dbReference>
<dbReference type="RefSeq" id="WP_150485143.1">
    <property type="nucleotide sequence ID" value="NZ_BMSO01000014.1"/>
</dbReference>
<dbReference type="InterPro" id="IPR036263">
    <property type="entry name" value="Chorismate_II_sf"/>
</dbReference>
<dbReference type="GO" id="GO:0004106">
    <property type="term" value="F:chorismate mutase activity"/>
    <property type="evidence" value="ECO:0007669"/>
    <property type="project" value="UniProtKB-EC"/>
</dbReference>
<dbReference type="GeneID" id="91414513"/>
<sequence length="97" mass="10358">MVDSTSRIRQERDAIDALDAHIIELLTQRARVSSGIQKLRTDAGGPRTVFTREMEILARYRDGLGECGTQIAMSVLKLCRGAGTLQPAAAQSGGAAS</sequence>
<reference evidence="3" key="4">
    <citation type="journal article" date="2024" name="Microb. Biotechnol.">
        <title>The involvement of multiple ABC transporters in daunorubicin efflux in Streptomyces coeruleorubidus.</title>
        <authorList>
            <person name="Dong J."/>
            <person name="Ning J."/>
            <person name="Tian Y."/>
            <person name="Li H."/>
            <person name="Chen H."/>
            <person name="Guan W."/>
        </authorList>
    </citation>
    <scope>NUCLEOTIDE SEQUENCE</scope>
    <source>
        <strain evidence="3">CICC 11043</strain>
    </source>
</reference>
<dbReference type="PROSITE" id="PS51168">
    <property type="entry name" value="CHORISMATE_MUT_2"/>
    <property type="match status" value="1"/>
</dbReference>
<dbReference type="InterPro" id="IPR002701">
    <property type="entry name" value="CM_II_prokaryot"/>
</dbReference>
<evidence type="ECO:0000313" key="3">
    <source>
        <dbReference type="EMBL" id="WOT40511.1"/>
    </source>
</evidence>
<feature type="domain" description="Chorismate mutase" evidence="1">
    <location>
        <begin position="2"/>
        <end position="97"/>
    </location>
</feature>
<dbReference type="NCBIfam" id="TIGR01808">
    <property type="entry name" value="CM_M_hiGC-arch"/>
    <property type="match status" value="1"/>
</dbReference>
<dbReference type="Proteomes" id="UP000326598">
    <property type="component" value="Chromosome"/>
</dbReference>
<dbReference type="InterPro" id="IPR010958">
    <property type="entry name" value="Chorismate_mutase_highGC-bac"/>
</dbReference>
<gene>
    <name evidence="2" type="ORF">CP976_00040</name>
    <name evidence="3" type="ORF">R5U08_37980</name>
</gene>
<keyword evidence="2" id="KW-0413">Isomerase</keyword>
<evidence type="ECO:0000313" key="5">
    <source>
        <dbReference type="Proteomes" id="UP001305002"/>
    </source>
</evidence>
<dbReference type="SUPFAM" id="SSF48600">
    <property type="entry name" value="Chorismate mutase II"/>
    <property type="match status" value="1"/>
</dbReference>
<name>A0A5J6IHK7_STRC4</name>
<reference evidence="2 4" key="1">
    <citation type="submission" date="2017-09" db="EMBL/GenBank/DDBJ databases">
        <authorList>
            <person name="Lee N."/>
            <person name="Cho B.-K."/>
        </authorList>
    </citation>
    <scope>NUCLEOTIDE SEQUENCE [LARGE SCALE GENOMIC DNA]</scope>
    <source>
        <strain evidence="2 4">ATCC 13740</strain>
    </source>
</reference>
<accession>A0A5J6IHK7</accession>